<evidence type="ECO:0000313" key="3">
    <source>
        <dbReference type="Proteomes" id="UP001567538"/>
    </source>
</evidence>
<dbReference type="Proteomes" id="UP001567538">
    <property type="component" value="Unassembled WGS sequence"/>
</dbReference>
<comment type="caution">
    <text evidence="2">The sequence shown here is derived from an EMBL/GenBank/DDBJ whole genome shotgun (WGS) entry which is preliminary data.</text>
</comment>
<name>A0ABD1HZF3_SALDI</name>
<gene>
    <name evidence="2" type="ORF">AAHA92_11107</name>
</gene>
<dbReference type="EMBL" id="JBEAFC010000004">
    <property type="protein sequence ID" value="KAL1560958.1"/>
    <property type="molecule type" value="Genomic_DNA"/>
</dbReference>
<dbReference type="InterPro" id="IPR036915">
    <property type="entry name" value="Cyclin-like_sf"/>
</dbReference>
<protein>
    <submittedName>
        <fullName evidence="2">Cyclin-H1-1 isoform X2</fullName>
    </submittedName>
</protein>
<evidence type="ECO:0000256" key="1">
    <source>
        <dbReference type="SAM" id="MobiDB-lite"/>
    </source>
</evidence>
<dbReference type="Gene3D" id="1.10.472.10">
    <property type="entry name" value="Cyclin-like"/>
    <property type="match status" value="1"/>
</dbReference>
<reference evidence="2 3" key="1">
    <citation type="submission" date="2024-06" db="EMBL/GenBank/DDBJ databases">
        <title>A chromosome level genome sequence of Diviner's sage (Salvia divinorum).</title>
        <authorList>
            <person name="Ford S.A."/>
            <person name="Ro D.-K."/>
            <person name="Ness R.W."/>
            <person name="Phillips M.A."/>
        </authorList>
    </citation>
    <scope>NUCLEOTIDE SEQUENCE [LARGE SCALE GENOMIC DNA]</scope>
    <source>
        <strain evidence="2">SAF-2024a</strain>
        <tissue evidence="2">Leaf</tissue>
    </source>
</reference>
<dbReference type="AlphaFoldDB" id="A0ABD1HZF3"/>
<keyword evidence="3" id="KW-1185">Reference proteome</keyword>
<dbReference type="SUPFAM" id="SSF47954">
    <property type="entry name" value="Cyclin-like"/>
    <property type="match status" value="1"/>
</dbReference>
<accession>A0ABD1HZF3</accession>
<feature type="compositionally biased region" description="Basic and acidic residues" evidence="1">
    <location>
        <begin position="103"/>
        <end position="114"/>
    </location>
</feature>
<proteinExistence type="predicted"/>
<evidence type="ECO:0000313" key="2">
    <source>
        <dbReference type="EMBL" id="KAL1560958.1"/>
    </source>
</evidence>
<organism evidence="2 3">
    <name type="scientific">Salvia divinorum</name>
    <name type="common">Maria pastora</name>
    <name type="synonym">Diviner's sage</name>
    <dbReference type="NCBI Taxonomy" id="28513"/>
    <lineage>
        <taxon>Eukaryota</taxon>
        <taxon>Viridiplantae</taxon>
        <taxon>Streptophyta</taxon>
        <taxon>Embryophyta</taxon>
        <taxon>Tracheophyta</taxon>
        <taxon>Spermatophyta</taxon>
        <taxon>Magnoliopsida</taxon>
        <taxon>eudicotyledons</taxon>
        <taxon>Gunneridae</taxon>
        <taxon>Pentapetalae</taxon>
        <taxon>asterids</taxon>
        <taxon>lamiids</taxon>
        <taxon>Lamiales</taxon>
        <taxon>Lamiaceae</taxon>
        <taxon>Nepetoideae</taxon>
        <taxon>Mentheae</taxon>
        <taxon>Salviinae</taxon>
        <taxon>Salvia</taxon>
        <taxon>Salvia subgen. Calosphace</taxon>
    </lineage>
</organism>
<feature type="compositionally biased region" description="Basic and acidic residues" evidence="1">
    <location>
        <begin position="123"/>
        <end position="133"/>
    </location>
</feature>
<feature type="region of interest" description="Disordered" evidence="1">
    <location>
        <begin position="103"/>
        <end position="133"/>
    </location>
</feature>
<sequence>MILDNEMLVLQSLGFNLIVYSPYRPLEGFITDMQEFGNASERQSEIMKDFHESAKAEVDRIMRMEAPHSIPTRAASIGSFKKILWISKLETATSKDVNHIDRKLKSCLDPTSHEKSKKRKHTSKEASNEMHDM</sequence>